<feature type="domain" description="HTH tetR-type" evidence="3">
    <location>
        <begin position="6"/>
        <end position="66"/>
    </location>
</feature>
<evidence type="ECO:0000313" key="5">
    <source>
        <dbReference type="Proteomes" id="UP000442533"/>
    </source>
</evidence>
<dbReference type="PROSITE" id="PS50977">
    <property type="entry name" value="HTH_TETR_2"/>
    <property type="match status" value="1"/>
</dbReference>
<dbReference type="AlphaFoldDB" id="A0A844H3Z1"/>
<dbReference type="OrthoDB" id="9809772at2"/>
<gene>
    <name evidence="4" type="ORF">GL279_13070</name>
</gene>
<evidence type="ECO:0000256" key="2">
    <source>
        <dbReference type="PROSITE-ProRule" id="PRU00335"/>
    </source>
</evidence>
<dbReference type="InterPro" id="IPR041479">
    <property type="entry name" value="TetR_CgmR_C"/>
</dbReference>
<dbReference type="InterPro" id="IPR001647">
    <property type="entry name" value="HTH_TetR"/>
</dbReference>
<sequence>MGRKRSIDREELMRAVEAVARRVGVSGLSIDAVAKEAGVSKSSVVYDCDGKAGLLAAFTRHQIATHRSEFAAMLVDHEGEPNAYLRTLIEHFRTAPTDDDVAITMLISASMGENAQCREVMREALSEDACRISAEAEEPRRMLRLLLTLYGMMFLECFGFHRFDDVTRNEILDDLLEVAKTDKGVSAP</sequence>
<proteinExistence type="predicted"/>
<evidence type="ECO:0000256" key="1">
    <source>
        <dbReference type="ARBA" id="ARBA00023125"/>
    </source>
</evidence>
<organism evidence="4 5">
    <name type="scientific">Paracoccus limosus</name>
    <dbReference type="NCBI Taxonomy" id="913252"/>
    <lineage>
        <taxon>Bacteria</taxon>
        <taxon>Pseudomonadati</taxon>
        <taxon>Pseudomonadota</taxon>
        <taxon>Alphaproteobacteria</taxon>
        <taxon>Rhodobacterales</taxon>
        <taxon>Paracoccaceae</taxon>
        <taxon>Paracoccus</taxon>
    </lineage>
</organism>
<keyword evidence="5" id="KW-1185">Reference proteome</keyword>
<dbReference type="Proteomes" id="UP000442533">
    <property type="component" value="Unassembled WGS sequence"/>
</dbReference>
<dbReference type="EMBL" id="WMIF01000018">
    <property type="protein sequence ID" value="MTH35532.1"/>
    <property type="molecule type" value="Genomic_DNA"/>
</dbReference>
<reference evidence="4 5" key="1">
    <citation type="submission" date="2019-11" db="EMBL/GenBank/DDBJ databases">
        <authorList>
            <person name="Dong K."/>
        </authorList>
    </citation>
    <scope>NUCLEOTIDE SEQUENCE [LARGE SCALE GENOMIC DNA]</scope>
    <source>
        <strain evidence="4 5">JCM 17370</strain>
    </source>
</reference>
<dbReference type="InterPro" id="IPR009057">
    <property type="entry name" value="Homeodomain-like_sf"/>
</dbReference>
<comment type="caution">
    <text evidence="4">The sequence shown here is derived from an EMBL/GenBank/DDBJ whole genome shotgun (WGS) entry which is preliminary data.</text>
</comment>
<dbReference type="Gene3D" id="1.10.357.10">
    <property type="entry name" value="Tetracycline Repressor, domain 2"/>
    <property type="match status" value="1"/>
</dbReference>
<evidence type="ECO:0000259" key="3">
    <source>
        <dbReference type="PROSITE" id="PS50977"/>
    </source>
</evidence>
<feature type="DNA-binding region" description="H-T-H motif" evidence="2">
    <location>
        <begin position="29"/>
        <end position="48"/>
    </location>
</feature>
<evidence type="ECO:0000313" key="4">
    <source>
        <dbReference type="EMBL" id="MTH35532.1"/>
    </source>
</evidence>
<name>A0A844H3Z1_9RHOB</name>
<protein>
    <submittedName>
        <fullName evidence="4">TetR family transcriptional regulator</fullName>
    </submittedName>
</protein>
<accession>A0A844H3Z1</accession>
<dbReference type="GO" id="GO:0003677">
    <property type="term" value="F:DNA binding"/>
    <property type="evidence" value="ECO:0007669"/>
    <property type="project" value="UniProtKB-UniRule"/>
</dbReference>
<dbReference type="SUPFAM" id="SSF46689">
    <property type="entry name" value="Homeodomain-like"/>
    <property type="match status" value="1"/>
</dbReference>
<dbReference type="RefSeq" id="WP_155065080.1">
    <property type="nucleotide sequence ID" value="NZ_WMIF01000018.1"/>
</dbReference>
<dbReference type="Pfam" id="PF00440">
    <property type="entry name" value="TetR_N"/>
    <property type="match status" value="1"/>
</dbReference>
<keyword evidence="1 2" id="KW-0238">DNA-binding</keyword>
<dbReference type="Pfam" id="PF17937">
    <property type="entry name" value="TetR_C_28"/>
    <property type="match status" value="1"/>
</dbReference>